<evidence type="ECO:0000313" key="7">
    <source>
        <dbReference type="Proteomes" id="UP000008809"/>
    </source>
</evidence>
<evidence type="ECO:0000256" key="2">
    <source>
        <dbReference type="ARBA" id="ARBA00022679"/>
    </source>
</evidence>
<evidence type="ECO:0000256" key="3">
    <source>
        <dbReference type="ARBA" id="ARBA00022741"/>
    </source>
</evidence>
<dbReference type="Pfam" id="PF03109">
    <property type="entry name" value="ABC1"/>
    <property type="match status" value="1"/>
</dbReference>
<sequence length="466" mass="51679">MGLVSASFRAICTPPAPKGDPVPHRTIERRAFERRALAVPSSRLSRLAQLGGLASSIAGNVAAEVVGQLARGQRPRMEDLLLTPSNALKVADRLAQMRGAAMKVGQLISMDAGDMLPPELADILGRLRSEAHHMPLMQLRRVLTEAWGRDWQRRFEVFDAHPVAAASIGQVHRVRTTDGRDLAIKVQYPGVRRSIDSDVNNVASLMRMAGLVPKGVDVAPMIAEAKRQLHEEADYQREGRCLSTFGALLADRPEFRVPELHADLTTPNVLAMSYVEGVPVDNLADAPQAERDRVMTLMIGLIFRELFEFRLMQTDPNFANYRYSPATGQVMLLDFGATRAFPEDFADLYRRLLRAGLAGDRPGVRAAALEIGFLAGDTPARLEQAMLEIFEMSLEPLRQDGPFDFGASDLAVQMREAGMAMAQDHTYFRIPPMDTLFLQRKFGGIYMLATRMRARVDLRAIVEPHL</sequence>
<comment type="similarity">
    <text evidence="1">Belongs to the protein kinase superfamily. ADCK protein kinase family.</text>
</comment>
<keyword evidence="2" id="KW-0808">Transferase</keyword>
<dbReference type="EMBL" id="CP000250">
    <property type="protein sequence ID" value="ABD09009.1"/>
    <property type="molecule type" value="Genomic_DNA"/>
</dbReference>
<gene>
    <name evidence="6" type="ordered locus">RPB_4322</name>
</gene>
<dbReference type="CDD" id="cd13970">
    <property type="entry name" value="ABC1_ADCK3"/>
    <property type="match status" value="1"/>
</dbReference>
<dbReference type="GO" id="GO:0016740">
    <property type="term" value="F:transferase activity"/>
    <property type="evidence" value="ECO:0007669"/>
    <property type="project" value="UniProtKB-KW"/>
</dbReference>
<dbReference type="InterPro" id="IPR011009">
    <property type="entry name" value="Kinase-like_dom_sf"/>
</dbReference>
<dbReference type="InterPro" id="IPR034646">
    <property type="entry name" value="ADCK3_dom"/>
</dbReference>
<dbReference type="HOGENOM" id="CLU_006533_9_3_5"/>
<dbReference type="Proteomes" id="UP000008809">
    <property type="component" value="Chromosome"/>
</dbReference>
<evidence type="ECO:0000256" key="1">
    <source>
        <dbReference type="ARBA" id="ARBA00009670"/>
    </source>
</evidence>
<dbReference type="InterPro" id="IPR051409">
    <property type="entry name" value="Atypical_kinase_ADCK"/>
</dbReference>
<accession>Q2IS01</accession>
<organism evidence="6 7">
    <name type="scientific">Rhodopseudomonas palustris (strain HaA2)</name>
    <dbReference type="NCBI Taxonomy" id="316058"/>
    <lineage>
        <taxon>Bacteria</taxon>
        <taxon>Pseudomonadati</taxon>
        <taxon>Pseudomonadota</taxon>
        <taxon>Alphaproteobacteria</taxon>
        <taxon>Hyphomicrobiales</taxon>
        <taxon>Nitrobacteraceae</taxon>
        <taxon>Rhodopseudomonas</taxon>
    </lineage>
</organism>
<evidence type="ECO:0000256" key="4">
    <source>
        <dbReference type="ARBA" id="ARBA00022840"/>
    </source>
</evidence>
<dbReference type="KEGG" id="rpb:RPB_4322"/>
<dbReference type="InterPro" id="IPR004147">
    <property type="entry name" value="ABC1_dom"/>
</dbReference>
<evidence type="ECO:0000313" key="6">
    <source>
        <dbReference type="EMBL" id="ABD09009.1"/>
    </source>
</evidence>
<dbReference type="GO" id="GO:0005524">
    <property type="term" value="F:ATP binding"/>
    <property type="evidence" value="ECO:0007669"/>
    <property type="project" value="UniProtKB-KW"/>
</dbReference>
<keyword evidence="3" id="KW-0547">Nucleotide-binding</keyword>
<dbReference type="AlphaFoldDB" id="Q2IS01"/>
<dbReference type="PANTHER" id="PTHR43851">
    <property type="match status" value="1"/>
</dbReference>
<protein>
    <submittedName>
        <fullName evidence="6">ABC-1</fullName>
    </submittedName>
</protein>
<dbReference type="SUPFAM" id="SSF56112">
    <property type="entry name" value="Protein kinase-like (PK-like)"/>
    <property type="match status" value="1"/>
</dbReference>
<name>Q2IS01_RHOP2</name>
<feature type="domain" description="ABC1 atypical kinase-like" evidence="5">
    <location>
        <begin position="126"/>
        <end position="365"/>
    </location>
</feature>
<keyword evidence="7" id="KW-1185">Reference proteome</keyword>
<keyword evidence="4" id="KW-0067">ATP-binding</keyword>
<dbReference type="GO" id="GO:0006744">
    <property type="term" value="P:ubiquinone biosynthetic process"/>
    <property type="evidence" value="ECO:0007669"/>
    <property type="project" value="TreeGrafter"/>
</dbReference>
<dbReference type="PANTHER" id="PTHR43851:SF3">
    <property type="entry name" value="COENZYME Q8"/>
    <property type="match status" value="1"/>
</dbReference>
<evidence type="ECO:0000259" key="5">
    <source>
        <dbReference type="Pfam" id="PF03109"/>
    </source>
</evidence>
<proteinExistence type="inferred from homology"/>
<dbReference type="STRING" id="316058.RPB_4322"/>
<dbReference type="eggNOG" id="COG0661">
    <property type="taxonomic scope" value="Bacteria"/>
</dbReference>
<reference evidence="6 7" key="1">
    <citation type="submission" date="2006-01" db="EMBL/GenBank/DDBJ databases">
        <title>Complete sequence of Rhodopseudomonas palustris HaA2.</title>
        <authorList>
            <consortium name="US DOE Joint Genome Institute"/>
            <person name="Copeland A."/>
            <person name="Lucas S."/>
            <person name="Lapidus A."/>
            <person name="Barry K."/>
            <person name="Detter J.C."/>
            <person name="Glavina T."/>
            <person name="Hammon N."/>
            <person name="Israni S."/>
            <person name="Pitluck S."/>
            <person name="Chain P."/>
            <person name="Malfatti S."/>
            <person name="Shin M."/>
            <person name="Vergez L."/>
            <person name="Schmutz J."/>
            <person name="Larimer F."/>
            <person name="Land M."/>
            <person name="Hauser L."/>
            <person name="Pelletier D.A."/>
            <person name="Kyrpides N."/>
            <person name="Anderson I."/>
            <person name="Oda Y."/>
            <person name="Harwood C.S."/>
            <person name="Richardson P."/>
        </authorList>
    </citation>
    <scope>NUCLEOTIDE SEQUENCE [LARGE SCALE GENOMIC DNA]</scope>
    <source>
        <strain evidence="6 7">HaA2</strain>
    </source>
</reference>